<accession>A0A8E3B2Z6</accession>
<name>A0A8E3B2Z6_RHILI</name>
<protein>
    <submittedName>
        <fullName evidence="1">Uncharacterized protein</fullName>
    </submittedName>
</protein>
<gene>
    <name evidence="1" type="ORF">C8D77_11199</name>
</gene>
<proteinExistence type="predicted"/>
<sequence>MATIAIIGHGRSPEGKRWGKFIDGCDTVIRMWDCAWQDAVDYGQKYDFGLLEAHPAMIKTFQQNNRRKPARGWVASILHQPDRCDMPKGTELVDQKPWNTIGEKLGGLGATGRLQFTRGTIATCWAIERAQRGSTIALVGFDNIAAGKTLELDQAFSPTYRKNPGTFSFSAYKGGVSKAGNHDFAIELPVMQHLARRQRVRLVAAGDIWPEPERDAPVLTDWRPDPVRTALVLGDAACVHADAASALKLFTPNAVAAANNIGIEWQGHLDYWFTLHPGACIDWIGIRDAVSRRVKAGRNKPEVWAHKAAPGIDKTTPDWGGSTGLLAVKGLLELGYERIVLGGVPMDTSPHFYNGQPWRQVERYRQAWRAHLADLAPFVRSMGGWTAELLGKPDADWLGSDCPQPSLLTSA</sequence>
<organism evidence="1 2">
    <name type="scientific">Rhizobium loti</name>
    <name type="common">Mesorhizobium loti</name>
    <dbReference type="NCBI Taxonomy" id="381"/>
    <lineage>
        <taxon>Bacteria</taxon>
        <taxon>Pseudomonadati</taxon>
        <taxon>Pseudomonadota</taxon>
        <taxon>Alphaproteobacteria</taxon>
        <taxon>Hyphomicrobiales</taxon>
        <taxon>Phyllobacteriaceae</taxon>
        <taxon>Mesorhizobium</taxon>
    </lineage>
</organism>
<dbReference type="EMBL" id="QGGH01000011">
    <property type="protein sequence ID" value="PWJ88376.1"/>
    <property type="molecule type" value="Genomic_DNA"/>
</dbReference>
<dbReference type="GeneID" id="61054874"/>
<reference evidence="1 2" key="1">
    <citation type="submission" date="2018-05" db="EMBL/GenBank/DDBJ databases">
        <title>Genomic Encyclopedia of Type Strains, Phase IV (KMG-IV): sequencing the most valuable type-strain genomes for metagenomic binning, comparative biology and taxonomic classification.</title>
        <authorList>
            <person name="Goeker M."/>
        </authorList>
    </citation>
    <scope>NUCLEOTIDE SEQUENCE [LARGE SCALE GENOMIC DNA]</scope>
    <source>
        <strain evidence="1 2">DSM 2626</strain>
    </source>
</reference>
<dbReference type="RefSeq" id="WP_109670404.1">
    <property type="nucleotide sequence ID" value="NZ_QGGH01000011.1"/>
</dbReference>
<evidence type="ECO:0000313" key="2">
    <source>
        <dbReference type="Proteomes" id="UP000245631"/>
    </source>
</evidence>
<comment type="caution">
    <text evidence="1">The sequence shown here is derived from an EMBL/GenBank/DDBJ whole genome shotgun (WGS) entry which is preliminary data.</text>
</comment>
<dbReference type="Proteomes" id="UP000245631">
    <property type="component" value="Unassembled WGS sequence"/>
</dbReference>
<dbReference type="AlphaFoldDB" id="A0A8E3B2Z6"/>
<evidence type="ECO:0000313" key="1">
    <source>
        <dbReference type="EMBL" id="PWJ88376.1"/>
    </source>
</evidence>